<protein>
    <submittedName>
        <fullName evidence="1">Uncharacterized protein</fullName>
    </submittedName>
</protein>
<proteinExistence type="predicted"/>
<accession>A0ACB8DLM9</accession>
<keyword evidence="2" id="KW-1185">Reference proteome</keyword>
<sequence>MNPKGDGTAWGVLILNSNAMDYTVTPGGNVAIATTGGILDLYFFVGSTPTQVVQQYQKLVGLPFMPPIWALGYQVWMSDYTSLNEVKGAVTALDQAGVPKDVIWLDVFQDSKAFTLNSAFGGLQAYIRQLASVGIQIGLVTNPAIPADNVTRYSPYTTGLEEDVFVKIGSGTSGSDPNAVLYAKRLNEPAEFSGSASCERNDVACQACPQNRWEYPPYTPVAYRNEEGNATQLHNGTLCMNAAFGERLRYKHYDVHSIYGWSHSMATQWALTDLIGDRTLVISESTYPSTGRYAGHLVQLPDFGEWSGLRRAIVAVLEFNIFGIPYGQPQRRNGRETAVLRDATTHSYYLPPDVWFDFASGLRKDGSTEMMSRSITENSTLLVHVRGGQVLPVQPALKNTMDRTKVPYDLYVYPKDGFATGELFVDDGISHGTVDSNQYDLFSFILAQNLLRVSISHFGNGTRQNATVRNIVFFDVDVPPTRVTMNKNSLSQNSVLHDPTKKLLPSGRIFERTTEQLKEWWLPIYVGQTRGSWLEQRGDGQLGQATLLSRRDRQDTFAIAHIQEIFVAFVNLKQNTVRRLFVDGLIMERREPSVARSSRPPVYPRCGQSQGLVPAASSRMGSPKPSASPPAPSRRMVTRRHSEDDETAFPTALPPIDVSERIALVPAPRRPLRVAALATSRRQPLPKPRERRESACGLQQPSVATGSPKKCAVPRQRPEGWFRKDMGDSMYVAVPARDAVEVDKSTAALLKGAIAEDRHGSPATGEAEEALPNAAAAAPVPASRAPGRPQVTAERRGTRPVPRSGVQVYVELRKPDKEKRGDKRVGLRTGFPRSQSPINEDPETPARHSGAISEVSLTVDTGIQHQRRTSLLKNISTSISAALGRFFHKGAGAEQVQPAPRSGQATRTEWNDDIEAALNVGLVANDETKTTGQRGESNVRSRYYRDRCEGLAASGISLTQIVSVTRRTEARKPLAPRHMDKQQQPPRRGKAEPEQSHAKLLEVAELSAKPSYHADKQHTLKEAKAEPMESYSDLPEVKELPPELPYHSDEGGERDGRKTKRKKSAASSELTEQAIEEGNDKSEMGSRGKSKRKSSTVQGPGRKASLKKEEITELTSGAPGASGALEGGRKRSDKRDRKESTPGGDVTEKNVADETEQSSLRTTGMSRRKSSALDKREKEPSGKVSEKKGDVEEAGKSEANGNDRERRISRTGKAIERKHDAEEAGSPDSKVVVPSKLPGDRKKSSPERDTAEDGASQERPVVKKRRPSQAGLLNGTEEAGARNIALLSPPTMPDKETRAEKRRSSCQARLPVVVEGQRDDKKDSAESSASEGKRKKRRRSKGERSAESDVTGEKREDSAIVQDVGRTTGSKTSLGGRRASTKKRPSKSKRKQSGAFKSRDESSRDAEKQLAATKEMEQPLASGQDVAQTLVVREEAALVALPVDGALLPLKSNERSTAADKEADAVVRERQVQSPATAEATAAEPGTAPPSLQPGAVSQERRRSTQGGQVGADKDLELEGLDGSLQGGPSKVPAPEADDGEPSRRCKLSSEKETKDANDNGKTGPLVPSQESGPPGGGKQDDVHLPVTVTEDKDNRLKEKGRDDVAGDGKSRKAESEGKDRKGKQGKVKGKSEGHINKQKHKHGQTHHRHEHKRDMKRSRKESDEASTRCVETQTCLAAPAVEKGGPSCRDFNFGVNLIPITRSTLASNERRQSGRRRSPDARQSSKDLPEVTKTLSDAPEPKSAPAVKNGSGARSKRRKSKRHSEGSKTGRKERRKQTPATVESKRSGTALSDVKLEAIPEGDKKLMSKQKGSDLCECLPLFFDHKTRMPEPPSKPVMDVLRTQLGSDQGKKDVDRSPEEGVGDQSRDRKKSKRASSKGRKTKRSKHGRKKVGKMGAQRELPEAGESVPFRFQWRPRETIRPLSWSTVGLGTEMPWLPSPAEEPPSPKNLMSTKDVLQAFSSSSTVIPLVGVTGEPPSLRNVSEKPKEQRPDDIDDGDKDAGTGESPSRPTAKGTRGRSKGSRERSKGGRRSKKGDRKPSKHGGKDTEASPQREGRKRQSKRKTGSRGKRSSSKRKRDKKRPPDDADPSKLLAHTGPESQASPTERPTAKEKAGEKSAPIEVKGGQGSHEFDFDITRRLVTKGTYEQQESVPAEEQQATATASWKGPVPASQKRDKRRKKRVSRKNRRSGSAKKGKADRERQRTDGGASSTNAPVGRTSRGYGSPAAADRASPKERLPFEGRPEGKKLSAADLNDEGQRDFNFVMSRRPVISGKYGGREPKRETGQPESKIAISKSLKGGKRAGDKKDEPHKLHKSRKSHGRRSEKPRDDSGDIARSPSSSPAQASLTSTEEKADNVHAADNESARGMGRRDFDFVIGSHPVTRGTFLRPDLTQVSEPAKFEAFECRQGAFVRDIRTHDEVATRADSGSPPSGDWEGSGKDRERKRQRRHRTRFDSRRSKSRSGGGARRGRTKSGSRSRKSSSRGKKRDKRRRRHRKDSRRRRQRRDRGGRRRRGKSRSGRRRKRSRRHLAVGYASTRKAPTFFCGMLILIAFVVVIALCVGLLYYYMLAIKPRHTTPETTAYSVIIDKFPESTVATRWTDGKLPSTVITTASPARPPTPVTPRIGVYYCPTLYCRWQAVEIDRILARETNPCDNFYQHVCARWKQDYLEVVPRNVSLVSQGTLLMDRLLTRFINDIYNASQGDFQVAAKLYVACADRREKVHTTNRTMKAVFEGWTIQEWPRTAPVPGGASAVWRFAAELVRDLGLATIVGASVGVNPDDLNTTLVELYRPRLLLPEAKIDDGIVQGVVTTLVERLTSLHRGGSTPGLNESLLKVHSALASFVHPPHDDIAGDDIVVRQVGQLGQGLRQFLQVLLADVRSQVSRAEKVLLRSPLYLLGLEEKLNAVPPLDALNYMGFLVYIRVLPFVMEFVSKGPNVVQLCRRLVEETLPDCFAKVSKQWRTSTNQDVAAREWLFQLEGVFLRHVADLIWMSELSSLLVRYRLKTRVFTQFGQLAGEQRQCAPTGNLNPENPILFFMNIKKRQQEQVFEGLLVNSSTLRRRLAATHSDLSDVVRFERAFRTIHVPAALFDFTMPTNSSVFVFQLARVAVRLFHGLMQLLDENPYEHETPFVLTDESRRRRGDLVACFTRDGQKSLPARFRGPGVAEGQLGEVFLERTTALLLAAKAFDELLSLRRIWQLDLRLKGLSRLSGDQLFFIYFALDNCVLADEKLHWNRLPAEQLVNVPLRHTRKFAEAFGCRAGRDRMVASPGGELCEVFRRHPSERRVWEARRSRSWPVNGTPAAEDA</sequence>
<dbReference type="EMBL" id="CM023480">
    <property type="protein sequence ID" value="KAH7971484.1"/>
    <property type="molecule type" value="Genomic_DNA"/>
</dbReference>
<evidence type="ECO:0000313" key="1">
    <source>
        <dbReference type="EMBL" id="KAH7971484.1"/>
    </source>
</evidence>
<organism evidence="1 2">
    <name type="scientific">Dermacentor silvarum</name>
    <name type="common">Tick</name>
    <dbReference type="NCBI Taxonomy" id="543639"/>
    <lineage>
        <taxon>Eukaryota</taxon>
        <taxon>Metazoa</taxon>
        <taxon>Ecdysozoa</taxon>
        <taxon>Arthropoda</taxon>
        <taxon>Chelicerata</taxon>
        <taxon>Arachnida</taxon>
        <taxon>Acari</taxon>
        <taxon>Parasitiformes</taxon>
        <taxon>Ixodida</taxon>
        <taxon>Ixodoidea</taxon>
        <taxon>Ixodidae</taxon>
        <taxon>Rhipicephalinae</taxon>
        <taxon>Dermacentor</taxon>
    </lineage>
</organism>
<name>A0ACB8DLM9_DERSI</name>
<reference evidence="1" key="1">
    <citation type="submission" date="2020-05" db="EMBL/GenBank/DDBJ databases">
        <title>Large-scale comparative analyses of tick genomes elucidate their genetic diversity and vector capacities.</title>
        <authorList>
            <person name="Jia N."/>
            <person name="Wang J."/>
            <person name="Shi W."/>
            <person name="Du L."/>
            <person name="Sun Y."/>
            <person name="Zhan W."/>
            <person name="Jiang J."/>
            <person name="Wang Q."/>
            <person name="Zhang B."/>
            <person name="Ji P."/>
            <person name="Sakyi L.B."/>
            <person name="Cui X."/>
            <person name="Yuan T."/>
            <person name="Jiang B."/>
            <person name="Yang W."/>
            <person name="Lam T.T.-Y."/>
            <person name="Chang Q."/>
            <person name="Ding S."/>
            <person name="Wang X."/>
            <person name="Zhu J."/>
            <person name="Ruan X."/>
            <person name="Zhao L."/>
            <person name="Wei J."/>
            <person name="Que T."/>
            <person name="Du C."/>
            <person name="Cheng J."/>
            <person name="Dai P."/>
            <person name="Han X."/>
            <person name="Huang E."/>
            <person name="Gao Y."/>
            <person name="Liu J."/>
            <person name="Shao H."/>
            <person name="Ye R."/>
            <person name="Li L."/>
            <person name="Wei W."/>
            <person name="Wang X."/>
            <person name="Wang C."/>
            <person name="Yang T."/>
            <person name="Huo Q."/>
            <person name="Li W."/>
            <person name="Guo W."/>
            <person name="Chen H."/>
            <person name="Zhou L."/>
            <person name="Ni X."/>
            <person name="Tian J."/>
            <person name="Zhou Y."/>
            <person name="Sheng Y."/>
            <person name="Liu T."/>
            <person name="Pan Y."/>
            <person name="Xia L."/>
            <person name="Li J."/>
            <person name="Zhao F."/>
            <person name="Cao W."/>
        </authorList>
    </citation>
    <scope>NUCLEOTIDE SEQUENCE</scope>
    <source>
        <strain evidence="1">Dsil-2018</strain>
    </source>
</reference>
<dbReference type="Proteomes" id="UP000821865">
    <property type="component" value="Chromosome 11"/>
</dbReference>
<gene>
    <name evidence="1" type="ORF">HPB49_024641</name>
</gene>
<evidence type="ECO:0000313" key="2">
    <source>
        <dbReference type="Proteomes" id="UP000821865"/>
    </source>
</evidence>
<comment type="caution">
    <text evidence="1">The sequence shown here is derived from an EMBL/GenBank/DDBJ whole genome shotgun (WGS) entry which is preliminary data.</text>
</comment>